<organism evidence="2 3">
    <name type="scientific">Thalictrum thalictroides</name>
    <name type="common">Rue-anemone</name>
    <name type="synonym">Anemone thalictroides</name>
    <dbReference type="NCBI Taxonomy" id="46969"/>
    <lineage>
        <taxon>Eukaryota</taxon>
        <taxon>Viridiplantae</taxon>
        <taxon>Streptophyta</taxon>
        <taxon>Embryophyta</taxon>
        <taxon>Tracheophyta</taxon>
        <taxon>Spermatophyta</taxon>
        <taxon>Magnoliopsida</taxon>
        <taxon>Ranunculales</taxon>
        <taxon>Ranunculaceae</taxon>
        <taxon>Thalictroideae</taxon>
        <taxon>Thalictrum</taxon>
    </lineage>
</organism>
<feature type="compositionally biased region" description="Polar residues" evidence="1">
    <location>
        <begin position="69"/>
        <end position="80"/>
    </location>
</feature>
<evidence type="ECO:0000313" key="3">
    <source>
        <dbReference type="Proteomes" id="UP000554482"/>
    </source>
</evidence>
<feature type="compositionally biased region" description="Basic residues" evidence="1">
    <location>
        <begin position="59"/>
        <end position="68"/>
    </location>
</feature>
<proteinExistence type="predicted"/>
<feature type="compositionally biased region" description="Polar residues" evidence="1">
    <location>
        <begin position="41"/>
        <end position="51"/>
    </location>
</feature>
<feature type="compositionally biased region" description="Basic and acidic residues" evidence="1">
    <location>
        <begin position="16"/>
        <end position="40"/>
    </location>
</feature>
<comment type="caution">
    <text evidence="2">The sequence shown here is derived from an EMBL/GenBank/DDBJ whole genome shotgun (WGS) entry which is preliminary data.</text>
</comment>
<accession>A0A7J6V375</accession>
<keyword evidence="3" id="KW-1185">Reference proteome</keyword>
<sequence>MAMGRTLGAPVQVDKNTLERDMGHLRQDHENGGKGKEIVKETNNSKLQQPVNMDALSKSQKKRWRRKNNLLQARENTSKPVQEDLEASGSGASEGSTAALVVVEESLILKEVVIKVMVENEHEEVEAEVDTVLVNANVEATTQSNEEKETPNLVGNELSICLASLKGVRHVVPLPLVNPFTNLEEEVVVDTQECDQLNV</sequence>
<evidence type="ECO:0000256" key="1">
    <source>
        <dbReference type="SAM" id="MobiDB-lite"/>
    </source>
</evidence>
<name>A0A7J6V375_THATH</name>
<gene>
    <name evidence="2" type="ORF">FRX31_031838</name>
</gene>
<dbReference type="Proteomes" id="UP000554482">
    <property type="component" value="Unassembled WGS sequence"/>
</dbReference>
<reference evidence="2 3" key="1">
    <citation type="submission" date="2020-06" db="EMBL/GenBank/DDBJ databases">
        <title>Transcriptomic and genomic resources for Thalictrum thalictroides and T. hernandezii: Facilitating candidate gene discovery in an emerging model plant lineage.</title>
        <authorList>
            <person name="Arias T."/>
            <person name="Riano-Pachon D.M."/>
            <person name="Di Stilio V.S."/>
        </authorList>
    </citation>
    <scope>NUCLEOTIDE SEQUENCE [LARGE SCALE GENOMIC DNA]</scope>
    <source>
        <strain evidence="3">cv. WT478/WT964</strain>
        <tissue evidence="2">Leaves</tissue>
    </source>
</reference>
<dbReference type="EMBL" id="JABWDY010039915">
    <property type="protein sequence ID" value="KAF5178575.1"/>
    <property type="molecule type" value="Genomic_DNA"/>
</dbReference>
<protein>
    <submittedName>
        <fullName evidence="2">Uncharacterized protein</fullName>
    </submittedName>
</protein>
<dbReference type="AlphaFoldDB" id="A0A7J6V375"/>
<evidence type="ECO:0000313" key="2">
    <source>
        <dbReference type="EMBL" id="KAF5178575.1"/>
    </source>
</evidence>
<feature type="region of interest" description="Disordered" evidence="1">
    <location>
        <begin position="1"/>
        <end position="93"/>
    </location>
</feature>